<gene>
    <name evidence="4" type="ORF">GCM10014713_45060</name>
</gene>
<evidence type="ECO:0000256" key="2">
    <source>
        <dbReference type="ARBA" id="ARBA00022679"/>
    </source>
</evidence>
<dbReference type="AlphaFoldDB" id="A0A918LT95"/>
<organism evidence="4 5">
    <name type="scientific">Streptomyces purpureus</name>
    <dbReference type="NCBI Taxonomy" id="1951"/>
    <lineage>
        <taxon>Bacteria</taxon>
        <taxon>Bacillati</taxon>
        <taxon>Actinomycetota</taxon>
        <taxon>Actinomycetes</taxon>
        <taxon>Kitasatosporales</taxon>
        <taxon>Streptomycetaceae</taxon>
        <taxon>Streptomyces</taxon>
    </lineage>
</organism>
<dbReference type="Pfam" id="PF00534">
    <property type="entry name" value="Glycos_transf_1"/>
    <property type="match status" value="1"/>
</dbReference>
<accession>A0A918LT95</accession>
<feature type="domain" description="Glycosyl transferase family 1" evidence="3">
    <location>
        <begin position="192"/>
        <end position="296"/>
    </location>
</feature>
<name>A0A918LT95_9ACTN</name>
<evidence type="ECO:0000259" key="3">
    <source>
        <dbReference type="Pfam" id="PF00534"/>
    </source>
</evidence>
<dbReference type="RefSeq" id="WP_019891570.1">
    <property type="nucleotide sequence ID" value="NZ_BMQQ01000018.1"/>
</dbReference>
<evidence type="ECO:0000313" key="5">
    <source>
        <dbReference type="Proteomes" id="UP000619486"/>
    </source>
</evidence>
<dbReference type="Proteomes" id="UP000619486">
    <property type="component" value="Unassembled WGS sequence"/>
</dbReference>
<dbReference type="SUPFAM" id="SSF53756">
    <property type="entry name" value="UDP-Glycosyltransferase/glycogen phosphorylase"/>
    <property type="match status" value="1"/>
</dbReference>
<sequence length="321" mass="36002">MNILLWHVHGSWTTAFVQGRHTYLVPVTPGRDPDGLGRARTFSWPESVLEATPEQLRDAEIDIVVLQRPHELELAERWLGGRRPGRDIPAVYLEHNAPDGDVPDTRHPFADRDDLTLVHVTHFNRLFWDCGSTRTRVIEHGIVDPGHLYTGHLPRAAVVVNEPVRRGRYTGTDLLSALCETAPLDVFGMRTEGLARRLGIPEELCRSADLPQRDLHAALAHRRLYLHPVRWTSLGLSLLEAMHLGMPVVALATTEAVEAVPAGTGVLSTRPEVLARAMRRYLHEPEAAAEDGARGREAAVERYGLKRFLDDWEELITEVRS</sequence>
<keyword evidence="2 4" id="KW-0808">Transferase</keyword>
<evidence type="ECO:0000313" key="4">
    <source>
        <dbReference type="EMBL" id="GGT46115.1"/>
    </source>
</evidence>
<dbReference type="PANTHER" id="PTHR12526:SF627">
    <property type="entry name" value="D-RHAMNOSYLTRANSFERASE WBPZ"/>
    <property type="match status" value="1"/>
</dbReference>
<dbReference type="PANTHER" id="PTHR12526">
    <property type="entry name" value="GLYCOSYLTRANSFERASE"/>
    <property type="match status" value="1"/>
</dbReference>
<dbReference type="GO" id="GO:0016757">
    <property type="term" value="F:glycosyltransferase activity"/>
    <property type="evidence" value="ECO:0007669"/>
    <property type="project" value="InterPro"/>
</dbReference>
<reference evidence="4" key="2">
    <citation type="submission" date="2020-09" db="EMBL/GenBank/DDBJ databases">
        <authorList>
            <person name="Sun Q."/>
            <person name="Ohkuma M."/>
        </authorList>
    </citation>
    <scope>NUCLEOTIDE SEQUENCE</scope>
    <source>
        <strain evidence="4">JCM 3172</strain>
    </source>
</reference>
<evidence type="ECO:0000256" key="1">
    <source>
        <dbReference type="ARBA" id="ARBA00021292"/>
    </source>
</evidence>
<dbReference type="Gene3D" id="3.40.50.2000">
    <property type="entry name" value="Glycogen Phosphorylase B"/>
    <property type="match status" value="1"/>
</dbReference>
<reference evidence="4" key="1">
    <citation type="journal article" date="2014" name="Int. J. Syst. Evol. Microbiol.">
        <title>Complete genome sequence of Corynebacterium casei LMG S-19264T (=DSM 44701T), isolated from a smear-ripened cheese.</title>
        <authorList>
            <consortium name="US DOE Joint Genome Institute (JGI-PGF)"/>
            <person name="Walter F."/>
            <person name="Albersmeier A."/>
            <person name="Kalinowski J."/>
            <person name="Ruckert C."/>
        </authorList>
    </citation>
    <scope>NUCLEOTIDE SEQUENCE</scope>
    <source>
        <strain evidence="4">JCM 3172</strain>
    </source>
</reference>
<proteinExistence type="predicted"/>
<protein>
    <recommendedName>
        <fullName evidence="1">D-inositol 3-phosphate glycosyltransferase</fullName>
    </recommendedName>
</protein>
<keyword evidence="5" id="KW-1185">Reference proteome</keyword>
<dbReference type="InterPro" id="IPR001296">
    <property type="entry name" value="Glyco_trans_1"/>
</dbReference>
<dbReference type="EMBL" id="BMQQ01000018">
    <property type="protein sequence ID" value="GGT46115.1"/>
    <property type="molecule type" value="Genomic_DNA"/>
</dbReference>
<comment type="caution">
    <text evidence="4">The sequence shown here is derived from an EMBL/GenBank/DDBJ whole genome shotgun (WGS) entry which is preliminary data.</text>
</comment>